<proteinExistence type="predicted"/>
<evidence type="ECO:0000313" key="2">
    <source>
        <dbReference type="EMBL" id="GEU77798.1"/>
    </source>
</evidence>
<organism evidence="2">
    <name type="scientific">Tanacetum cinerariifolium</name>
    <name type="common">Dalmatian daisy</name>
    <name type="synonym">Chrysanthemum cinerariifolium</name>
    <dbReference type="NCBI Taxonomy" id="118510"/>
    <lineage>
        <taxon>Eukaryota</taxon>
        <taxon>Viridiplantae</taxon>
        <taxon>Streptophyta</taxon>
        <taxon>Embryophyta</taxon>
        <taxon>Tracheophyta</taxon>
        <taxon>Spermatophyta</taxon>
        <taxon>Magnoliopsida</taxon>
        <taxon>eudicotyledons</taxon>
        <taxon>Gunneridae</taxon>
        <taxon>Pentapetalae</taxon>
        <taxon>asterids</taxon>
        <taxon>campanulids</taxon>
        <taxon>Asterales</taxon>
        <taxon>Asteraceae</taxon>
        <taxon>Asteroideae</taxon>
        <taxon>Anthemideae</taxon>
        <taxon>Anthemidinae</taxon>
        <taxon>Tanacetum</taxon>
    </lineage>
</organism>
<accession>A0A6L2MUX7</accession>
<gene>
    <name evidence="2" type="ORF">Tci_049776</name>
</gene>
<comment type="caution">
    <text evidence="2">The sequence shown here is derived from an EMBL/GenBank/DDBJ whole genome shotgun (WGS) entry which is preliminary data.</text>
</comment>
<sequence>MGMCCGSSVGRVLAGMVSGSGVKRLENGACVFGGKHCALHSVLKRTTGFLALGWHFEEIHVIRAHLKKKRTRLRLYTKNHEELCKQRVETVSPSLKRRRQDLHRDGVRDPAMASGRSRLKGDLESSTQTSVDNESKLGDVGDPVLDATLYRSLAGSLQYITFTRLDISYAVQQVLFICMILGSLISQLLKRSCDADWASRPTTRRSTSGHCVFLGNNLLSWSSKRNLMLSRSSADAEYCGVANAVAETSYEAYRD</sequence>
<reference evidence="2" key="1">
    <citation type="journal article" date="2019" name="Sci. Rep.">
        <title>Draft genome of Tanacetum cinerariifolium, the natural source of mosquito coil.</title>
        <authorList>
            <person name="Yamashiro T."/>
            <person name="Shiraishi A."/>
            <person name="Satake H."/>
            <person name="Nakayama K."/>
        </authorList>
    </citation>
    <scope>NUCLEOTIDE SEQUENCE</scope>
</reference>
<dbReference type="PANTHER" id="PTHR11439">
    <property type="entry name" value="GAG-POL-RELATED RETROTRANSPOSON"/>
    <property type="match status" value="1"/>
</dbReference>
<dbReference type="CDD" id="cd09272">
    <property type="entry name" value="RNase_HI_RT_Ty1"/>
    <property type="match status" value="1"/>
</dbReference>
<dbReference type="EMBL" id="BKCJ010007546">
    <property type="protein sequence ID" value="GEU77798.1"/>
    <property type="molecule type" value="Genomic_DNA"/>
</dbReference>
<evidence type="ECO:0000256" key="1">
    <source>
        <dbReference type="SAM" id="MobiDB-lite"/>
    </source>
</evidence>
<protein>
    <submittedName>
        <fullName evidence="2">Ribonuclease H-like domain-containing protein</fullName>
    </submittedName>
</protein>
<dbReference type="AlphaFoldDB" id="A0A6L2MUX7"/>
<name>A0A6L2MUX7_TANCI</name>
<dbReference type="PANTHER" id="PTHR11439:SF524">
    <property type="entry name" value="RNA-DIRECTED DNA POLYMERASE, PROTEIN KINASE RLK-PELLE-DLSV FAMILY"/>
    <property type="match status" value="1"/>
</dbReference>
<feature type="region of interest" description="Disordered" evidence="1">
    <location>
        <begin position="94"/>
        <end position="137"/>
    </location>
</feature>